<feature type="non-terminal residue" evidence="1">
    <location>
        <position position="1"/>
    </location>
</feature>
<protein>
    <submittedName>
        <fullName evidence="1">Uncharacterized protein</fullName>
    </submittedName>
</protein>
<feature type="non-terminal residue" evidence="1">
    <location>
        <position position="378"/>
    </location>
</feature>
<name>A0A146K073_9EUKA</name>
<reference evidence="1" key="1">
    <citation type="submission" date="2015-07" db="EMBL/GenBank/DDBJ databases">
        <title>Adaptation to a free-living lifestyle via gene acquisitions in the diplomonad Trepomonas sp. PC1.</title>
        <authorList>
            <person name="Xu F."/>
            <person name="Jerlstrom-Hultqvist J."/>
            <person name="Kolisko M."/>
            <person name="Simpson A.G.B."/>
            <person name="Roger A.J."/>
            <person name="Svard S.G."/>
            <person name="Andersson J.O."/>
        </authorList>
    </citation>
    <scope>NUCLEOTIDE SEQUENCE</scope>
    <source>
        <strain evidence="1">PC1</strain>
    </source>
</reference>
<sequence length="378" mass="43311">PATSSAISEFVQLFNFEKKALDTQKVNNRVTVERKALSRSEQSVNLPQLRTSVYESKTSINFCTIADMDKTKYGALQKNKIWERCLQSLKIFAAQGKHVLNSLLTQFVVSVDPNKPVHVHAAFVYVVSQKQPISHILELAAFLEQPIDKIKQFQYDCDYLVAESSKPFSGAKPQVMIVNSYQNIDLQQNIIYIIEGQQLNLNKMLQNTQDPLQTMLCLAKMINSRIGVDHPGKLPLFVEAFISYDLQENELNSKILQNLLKYKVQNAEEVIGKFFNMVTRYDSEPMQVIKGLRMILGLTPELVISEVEINQVVKMAFRFDEHDLQELNYLERSQLCQVVYMSGFSMDKMMDPQSYIISKLSMCDSVDTVREILEELLL</sequence>
<accession>A0A146K073</accession>
<proteinExistence type="predicted"/>
<gene>
    <name evidence="1" type="ORF">TPC1_31331</name>
</gene>
<dbReference type="EMBL" id="GDID01007432">
    <property type="protein sequence ID" value="JAP89174.1"/>
    <property type="molecule type" value="Transcribed_RNA"/>
</dbReference>
<evidence type="ECO:0000313" key="1">
    <source>
        <dbReference type="EMBL" id="JAP89174.1"/>
    </source>
</evidence>
<organism evidence="1">
    <name type="scientific">Trepomonas sp. PC1</name>
    <dbReference type="NCBI Taxonomy" id="1076344"/>
    <lineage>
        <taxon>Eukaryota</taxon>
        <taxon>Metamonada</taxon>
        <taxon>Diplomonadida</taxon>
        <taxon>Hexamitidae</taxon>
        <taxon>Hexamitinae</taxon>
        <taxon>Trepomonas</taxon>
    </lineage>
</organism>
<dbReference type="AlphaFoldDB" id="A0A146K073"/>